<sequence length="199" mass="22734">MLAAMAQRLNVTLAVKRLVRDVAARVPELEHVRASRVLVVAGEARRSSRATIRPAHGTGRSQTGRPVIRVKGRRILYVVTLRPLWFLASTPEERIATILHELYHASNRFDGTLHRGRRHARLPRSRYNRKIRALLRRYLAVAPAEILAPFGHEGVVRARMWLERPGSSRAANEGARKVYTEKQLFYGLARMRTRRAARP</sequence>
<dbReference type="InterPro" id="IPR043998">
    <property type="entry name" value="Put_Metallopep"/>
</dbReference>
<proteinExistence type="predicted"/>
<organism evidence="2 3">
    <name type="scientific">Anaeromyxobacter oryzae</name>
    <dbReference type="NCBI Taxonomy" id="2918170"/>
    <lineage>
        <taxon>Bacteria</taxon>
        <taxon>Pseudomonadati</taxon>
        <taxon>Myxococcota</taxon>
        <taxon>Myxococcia</taxon>
        <taxon>Myxococcales</taxon>
        <taxon>Cystobacterineae</taxon>
        <taxon>Anaeromyxobacteraceae</taxon>
        <taxon>Anaeromyxobacter</taxon>
    </lineage>
</organism>
<name>A0ABM7WWH0_9BACT</name>
<dbReference type="Proteomes" id="UP001162891">
    <property type="component" value="Chromosome"/>
</dbReference>
<accession>A0ABM7WWH0</accession>
<reference evidence="3" key="1">
    <citation type="journal article" date="2022" name="Int. J. Syst. Evol. Microbiol.">
        <title>Anaeromyxobacter oryzae sp. nov., Anaeromyxobacter diazotrophicus sp. nov. and Anaeromyxobacter paludicola sp. nov., isolated from paddy soils.</title>
        <authorList>
            <person name="Itoh H."/>
            <person name="Xu Z."/>
            <person name="Mise K."/>
            <person name="Masuda Y."/>
            <person name="Ushijima N."/>
            <person name="Hayakawa C."/>
            <person name="Shiratori Y."/>
            <person name="Senoo K."/>
        </authorList>
    </citation>
    <scope>NUCLEOTIDE SEQUENCE [LARGE SCALE GENOMIC DNA]</scope>
    <source>
        <strain evidence="3">Red232</strain>
    </source>
</reference>
<keyword evidence="3" id="KW-1185">Reference proteome</keyword>
<feature type="domain" description="Putative phage metallopeptidase" evidence="1">
    <location>
        <begin position="14"/>
        <end position="112"/>
    </location>
</feature>
<dbReference type="Pfam" id="PF18894">
    <property type="entry name" value="PhageMetallopep"/>
    <property type="match status" value="1"/>
</dbReference>
<evidence type="ECO:0000313" key="3">
    <source>
        <dbReference type="Proteomes" id="UP001162891"/>
    </source>
</evidence>
<dbReference type="EMBL" id="AP025591">
    <property type="protein sequence ID" value="BDG03846.1"/>
    <property type="molecule type" value="Genomic_DNA"/>
</dbReference>
<gene>
    <name evidence="2" type="ORF">AMOR_28420</name>
</gene>
<protein>
    <recommendedName>
        <fullName evidence="1">Putative phage metallopeptidase domain-containing protein</fullName>
    </recommendedName>
</protein>
<evidence type="ECO:0000259" key="1">
    <source>
        <dbReference type="Pfam" id="PF18894"/>
    </source>
</evidence>
<evidence type="ECO:0000313" key="2">
    <source>
        <dbReference type="EMBL" id="BDG03846.1"/>
    </source>
</evidence>